<evidence type="ECO:0000313" key="3">
    <source>
        <dbReference type="EMBL" id="TCP57397.1"/>
    </source>
</evidence>
<dbReference type="Proteomes" id="UP000294911">
    <property type="component" value="Unassembled WGS sequence"/>
</dbReference>
<keyword evidence="4" id="KW-1185">Reference proteome</keyword>
<feature type="signal peptide" evidence="2">
    <location>
        <begin position="1"/>
        <end position="28"/>
    </location>
</feature>
<dbReference type="AlphaFoldDB" id="A0A4R2R5U3"/>
<reference evidence="3 4" key="1">
    <citation type="submission" date="2019-03" db="EMBL/GenBank/DDBJ databases">
        <title>Genomic Encyclopedia of Type Strains, Phase IV (KMG-IV): sequencing the most valuable type-strain genomes for metagenomic binning, comparative biology and taxonomic classification.</title>
        <authorList>
            <person name="Goeker M."/>
        </authorList>
    </citation>
    <scope>NUCLEOTIDE SEQUENCE [LARGE SCALE GENOMIC DNA]</scope>
    <source>
        <strain evidence="3 4">DSM 45765</strain>
    </source>
</reference>
<evidence type="ECO:0000256" key="1">
    <source>
        <dbReference type="SAM" id="MobiDB-lite"/>
    </source>
</evidence>
<organism evidence="3 4">
    <name type="scientific">Tamaricihabitans halophyticus</name>
    <dbReference type="NCBI Taxonomy" id="1262583"/>
    <lineage>
        <taxon>Bacteria</taxon>
        <taxon>Bacillati</taxon>
        <taxon>Actinomycetota</taxon>
        <taxon>Actinomycetes</taxon>
        <taxon>Pseudonocardiales</taxon>
        <taxon>Pseudonocardiaceae</taxon>
        <taxon>Tamaricihabitans</taxon>
    </lineage>
</organism>
<gene>
    <name evidence="3" type="ORF">EV191_1011352</name>
</gene>
<feature type="region of interest" description="Disordered" evidence="1">
    <location>
        <begin position="183"/>
        <end position="211"/>
    </location>
</feature>
<feature type="region of interest" description="Disordered" evidence="1">
    <location>
        <begin position="354"/>
        <end position="387"/>
    </location>
</feature>
<feature type="region of interest" description="Disordered" evidence="1">
    <location>
        <begin position="139"/>
        <end position="161"/>
    </location>
</feature>
<evidence type="ECO:0000256" key="2">
    <source>
        <dbReference type="SAM" id="SignalP"/>
    </source>
</evidence>
<feature type="compositionally biased region" description="Polar residues" evidence="1">
    <location>
        <begin position="366"/>
        <end position="385"/>
    </location>
</feature>
<dbReference type="OrthoDB" id="3661198at2"/>
<evidence type="ECO:0000313" key="4">
    <source>
        <dbReference type="Proteomes" id="UP000294911"/>
    </source>
</evidence>
<dbReference type="RefSeq" id="WP_132875878.1">
    <property type="nucleotide sequence ID" value="NZ_SLXQ01000001.1"/>
</dbReference>
<feature type="compositionally biased region" description="Low complexity" evidence="1">
    <location>
        <begin position="186"/>
        <end position="207"/>
    </location>
</feature>
<keyword evidence="2" id="KW-0732">Signal</keyword>
<protein>
    <recommendedName>
        <fullName evidence="5">Small secreted domain DUF320</fullName>
    </recommendedName>
</protein>
<name>A0A4R2R5U3_9PSEU</name>
<evidence type="ECO:0008006" key="5">
    <source>
        <dbReference type="Google" id="ProtNLM"/>
    </source>
</evidence>
<feature type="compositionally biased region" description="Low complexity" evidence="1">
    <location>
        <begin position="84"/>
        <end position="95"/>
    </location>
</feature>
<sequence>MQTWTKRGIQTALVTGGLLLLGTGIASADENVNPDTPAGPIDLTVSVPYQVKDNAIGAPGGQVDLPEGEGEISTKAVTDAANQAAAPVTEAAGEAAPKETPLSGTEQGPLKANKVVGNVAVPVQATGNAVGALGDAEVDSSNTQSYEHTTDVSTDGSDSGAAGNAVVADWALPVQVAGNAGGVAGSGKTTGDATQSGTTTGEITTGGDNSALGGNVVSPQFATPVQASGNAIGWIAGNANSDFDSTSEATSGGPIETSGAQSAGSGNVAGAPVGLPVRVAGNAVSWGGNAHSTSNTEANATAGGKKTGLNDIDSFIQTTGDESFLSGNIAQPQAAGIASVTGDAVAWVGNSTTGNALGGADRDASATGSSTSNTEAGGFSSTSGKDSAVSGNLADVPVALPAEVFGVGAAWIGNAHAAHDSATDAVAGDGTFTNGQGSFAGGNSAHVPAAGTAEVFGVAGSLVGNVSGTASEDKNVESGGYNGTIGDESTVGGNVVQVPAAVPAEVFGAGAGAAGQAVGEAHETKVVSAGGDGNTDDDFGFGSSNAVATPLSVPAQVFGIGGTAVGQGHGIASTDTTSTAGGDYTATGVLGTAAGNIVQVPGSLPAQVHGLGAGAVGNATGTSDNLTDSTAGGTSTADGTSGSIAGNIVQAPVGGAGSVFGLGAAGAGVTGGNGINDVVSTAGGDAQTAGDAGAAAGNVVSAHALPVAQAFGDAASLVGVTHGVGSNTTDATSGGDVETSGVEGAISGNILDVPAGAVPQVFGDAASVGGVATAIGDNVTTGSAGGATETAGAPGSLTGIDGQLPVGAVVPVHGIPIEVLANAIAASSDNSDVTVGEQAPQIDRDLGGALGATELPELGNAFDLPKPAMPMERSAELPGSEIADVELLDEAQLPTAPGNTAVVPNTALPQQRSADLPTDQVSSTFESATGELPVGELAQQRSADLPTGSFTGLLPKVDGLSAPVQADLPAVEDTQEHLALSDWFFGSINK</sequence>
<accession>A0A4R2R5U3</accession>
<feature type="region of interest" description="Disordered" evidence="1">
    <location>
        <begin position="80"/>
        <end position="109"/>
    </location>
</feature>
<feature type="region of interest" description="Disordered" evidence="1">
    <location>
        <begin position="910"/>
        <end position="937"/>
    </location>
</feature>
<proteinExistence type="predicted"/>
<feature type="chain" id="PRO_5020443552" description="Small secreted domain DUF320" evidence="2">
    <location>
        <begin position="29"/>
        <end position="990"/>
    </location>
</feature>
<comment type="caution">
    <text evidence="3">The sequence shown here is derived from an EMBL/GenBank/DDBJ whole genome shotgun (WGS) entry which is preliminary data.</text>
</comment>
<feature type="region of interest" description="Disordered" evidence="1">
    <location>
        <begin position="243"/>
        <end position="267"/>
    </location>
</feature>
<dbReference type="EMBL" id="SLXQ01000001">
    <property type="protein sequence ID" value="TCP57397.1"/>
    <property type="molecule type" value="Genomic_DNA"/>
</dbReference>
<feature type="compositionally biased region" description="Polar residues" evidence="1">
    <location>
        <begin position="910"/>
        <end position="927"/>
    </location>
</feature>
<feature type="compositionally biased region" description="Polar residues" evidence="1">
    <location>
        <begin position="139"/>
        <end position="157"/>
    </location>
</feature>